<keyword evidence="9" id="KW-1185">Reference proteome</keyword>
<keyword evidence="4 7" id="KW-0812">Transmembrane</keyword>
<dbReference type="InterPro" id="IPR051907">
    <property type="entry name" value="DoxX-like_oxidoreductase"/>
</dbReference>
<keyword evidence="6 7" id="KW-0472">Membrane</keyword>
<organism evidence="8 9">
    <name type="scientific">Microvirga brassicacearum</name>
    <dbReference type="NCBI Taxonomy" id="2580413"/>
    <lineage>
        <taxon>Bacteria</taxon>
        <taxon>Pseudomonadati</taxon>
        <taxon>Pseudomonadota</taxon>
        <taxon>Alphaproteobacteria</taxon>
        <taxon>Hyphomicrobiales</taxon>
        <taxon>Methylobacteriaceae</taxon>
        <taxon>Microvirga</taxon>
    </lineage>
</organism>
<evidence type="ECO:0000313" key="9">
    <source>
        <dbReference type="Proteomes" id="UP000325684"/>
    </source>
</evidence>
<dbReference type="GO" id="GO:0005886">
    <property type="term" value="C:plasma membrane"/>
    <property type="evidence" value="ECO:0007669"/>
    <property type="project" value="UniProtKB-SubCell"/>
</dbReference>
<protein>
    <submittedName>
        <fullName evidence="8">DoxX family protein</fullName>
    </submittedName>
</protein>
<evidence type="ECO:0000256" key="1">
    <source>
        <dbReference type="ARBA" id="ARBA00004651"/>
    </source>
</evidence>
<feature type="transmembrane region" description="Helical" evidence="7">
    <location>
        <begin position="45"/>
        <end position="63"/>
    </location>
</feature>
<proteinExistence type="inferred from homology"/>
<feature type="transmembrane region" description="Helical" evidence="7">
    <location>
        <begin position="70"/>
        <end position="89"/>
    </location>
</feature>
<dbReference type="Pfam" id="PF07681">
    <property type="entry name" value="DoxX"/>
    <property type="match status" value="1"/>
</dbReference>
<keyword evidence="5 7" id="KW-1133">Transmembrane helix</keyword>
<name>A0A5N3P6A0_9HYPH</name>
<keyword evidence="3" id="KW-1003">Cell membrane</keyword>
<accession>A0A5N3P6A0</accession>
<reference evidence="8 9" key="1">
    <citation type="journal article" date="2019" name="Microorganisms">
        <title>Genome Insights into the Novel Species Microvirga brassicacearum, a Rapeseed Endophyte with Biotechnological Potential.</title>
        <authorList>
            <person name="Jimenez-Gomez A."/>
            <person name="Saati-Santamaria Z."/>
            <person name="Igual J.M."/>
            <person name="Rivas R."/>
            <person name="Mateos P.F."/>
            <person name="Garcia-Fraile P."/>
        </authorList>
    </citation>
    <scope>NUCLEOTIDE SEQUENCE [LARGE SCALE GENOMIC DNA]</scope>
    <source>
        <strain evidence="8 9">CDVBN77</strain>
    </source>
</reference>
<evidence type="ECO:0000256" key="2">
    <source>
        <dbReference type="ARBA" id="ARBA00006679"/>
    </source>
</evidence>
<dbReference type="EMBL" id="VCMV01000038">
    <property type="protein sequence ID" value="KAB0265254.1"/>
    <property type="molecule type" value="Genomic_DNA"/>
</dbReference>
<dbReference type="PANTHER" id="PTHR33452">
    <property type="entry name" value="OXIDOREDUCTASE CATD-RELATED"/>
    <property type="match status" value="1"/>
</dbReference>
<dbReference type="AlphaFoldDB" id="A0A5N3P6A0"/>
<evidence type="ECO:0000313" key="8">
    <source>
        <dbReference type="EMBL" id="KAB0265254.1"/>
    </source>
</evidence>
<evidence type="ECO:0000256" key="5">
    <source>
        <dbReference type="ARBA" id="ARBA00022989"/>
    </source>
</evidence>
<feature type="transmembrane region" description="Helical" evidence="7">
    <location>
        <begin position="109"/>
        <end position="126"/>
    </location>
</feature>
<dbReference type="Proteomes" id="UP000325684">
    <property type="component" value="Unassembled WGS sequence"/>
</dbReference>
<sequence>MRDTLLLIGRVLLVVMFIKSGFDKFFSLEGTAAYIGSAGLPMPSVLAPLTAIAEFGLGLAILIGYQTRIAAFALAAFALLTIPFFHAYWNMTDQARMLNQIMAMKNVSLAGAFLLLAGAGAGRYSVDRS</sequence>
<evidence type="ECO:0000256" key="4">
    <source>
        <dbReference type="ARBA" id="ARBA00022692"/>
    </source>
</evidence>
<comment type="similarity">
    <text evidence="2">Belongs to the DoxX family.</text>
</comment>
<dbReference type="PANTHER" id="PTHR33452:SF1">
    <property type="entry name" value="INNER MEMBRANE PROTEIN YPHA-RELATED"/>
    <property type="match status" value="1"/>
</dbReference>
<evidence type="ECO:0000256" key="7">
    <source>
        <dbReference type="SAM" id="Phobius"/>
    </source>
</evidence>
<dbReference type="OrthoDB" id="9810206at2"/>
<gene>
    <name evidence="8" type="ORF">FEZ63_19205</name>
</gene>
<dbReference type="InterPro" id="IPR032808">
    <property type="entry name" value="DoxX"/>
</dbReference>
<comment type="caution">
    <text evidence="8">The sequence shown here is derived from an EMBL/GenBank/DDBJ whole genome shotgun (WGS) entry which is preliminary data.</text>
</comment>
<evidence type="ECO:0000256" key="3">
    <source>
        <dbReference type="ARBA" id="ARBA00022475"/>
    </source>
</evidence>
<comment type="subcellular location">
    <subcellularLocation>
        <location evidence="1">Cell membrane</location>
        <topology evidence="1">Multi-pass membrane protein</topology>
    </subcellularLocation>
</comment>
<evidence type="ECO:0000256" key="6">
    <source>
        <dbReference type="ARBA" id="ARBA00023136"/>
    </source>
</evidence>